<dbReference type="OrthoDB" id="2665815at2"/>
<accession>A0A0V8J9R7</accession>
<evidence type="ECO:0000256" key="1">
    <source>
        <dbReference type="SAM" id="Phobius"/>
    </source>
</evidence>
<comment type="caution">
    <text evidence="2">The sequence shown here is derived from an EMBL/GenBank/DDBJ whole genome shotgun (WGS) entry which is preliminary data.</text>
</comment>
<organism evidence="2 3">
    <name type="scientific">Fictibacillus enclensis</name>
    <dbReference type="NCBI Taxonomy" id="1017270"/>
    <lineage>
        <taxon>Bacteria</taxon>
        <taxon>Bacillati</taxon>
        <taxon>Bacillota</taxon>
        <taxon>Bacilli</taxon>
        <taxon>Bacillales</taxon>
        <taxon>Fictibacillaceae</taxon>
        <taxon>Fictibacillus</taxon>
    </lineage>
</organism>
<keyword evidence="1" id="KW-1133">Transmembrane helix</keyword>
<dbReference type="RefSeq" id="WP_061972414.1">
    <property type="nucleotide sequence ID" value="NZ_FMAV01000002.1"/>
</dbReference>
<dbReference type="Proteomes" id="UP000054099">
    <property type="component" value="Unassembled WGS sequence"/>
</dbReference>
<sequence>MEQIVTFASLLTPLVTSLVQLLKRTFPIRKRFIPLISFFIGIFIGLFAYPFTDMTADFRIWSGGLAGLAATGLYEVGKRGTGRLGRSRKAG</sequence>
<keyword evidence="3" id="KW-1185">Reference proteome</keyword>
<dbReference type="InterPro" id="IPR009708">
    <property type="entry name" value="Phage_A118_holin/antiholin"/>
</dbReference>
<keyword evidence="1" id="KW-0812">Transmembrane</keyword>
<proteinExistence type="predicted"/>
<protein>
    <submittedName>
        <fullName evidence="2">Holin</fullName>
    </submittedName>
</protein>
<feature type="transmembrane region" description="Helical" evidence="1">
    <location>
        <begin position="58"/>
        <end position="77"/>
    </location>
</feature>
<dbReference type="EMBL" id="LNQN01000002">
    <property type="protein sequence ID" value="KSU83576.1"/>
    <property type="molecule type" value="Genomic_DNA"/>
</dbReference>
<keyword evidence="1" id="KW-0472">Membrane</keyword>
<evidence type="ECO:0000313" key="3">
    <source>
        <dbReference type="Proteomes" id="UP000054099"/>
    </source>
</evidence>
<reference evidence="2 3" key="1">
    <citation type="journal article" date="2014" name="Antonie Van Leeuwenhoek">
        <title>Fictibacillus enclensis sp. nov., isolated from marine sediment.</title>
        <authorList>
            <person name="Dastager S.G."/>
            <person name="Mawlankar R."/>
            <person name="Srinivasan K."/>
            <person name="Tang S.K."/>
            <person name="Lee J.C."/>
            <person name="Ramana V.V."/>
            <person name="Shouche Y.S."/>
        </authorList>
    </citation>
    <scope>NUCLEOTIDE SEQUENCE [LARGE SCALE GENOMIC DNA]</scope>
    <source>
        <strain evidence="2 3">NIO-1003</strain>
    </source>
</reference>
<dbReference type="Pfam" id="PF06946">
    <property type="entry name" value="Phage_holin_5_1"/>
    <property type="match status" value="1"/>
</dbReference>
<dbReference type="AlphaFoldDB" id="A0A0V8J9R7"/>
<gene>
    <name evidence="2" type="ORF">AS030_13565</name>
</gene>
<feature type="transmembrane region" description="Helical" evidence="1">
    <location>
        <begin position="32"/>
        <end position="52"/>
    </location>
</feature>
<name>A0A0V8J9R7_9BACL</name>
<evidence type="ECO:0000313" key="2">
    <source>
        <dbReference type="EMBL" id="KSU83576.1"/>
    </source>
</evidence>